<keyword evidence="5" id="KW-0804">Transcription</keyword>
<dbReference type="CDD" id="cd07377">
    <property type="entry name" value="WHTH_GntR"/>
    <property type="match status" value="1"/>
</dbReference>
<dbReference type="InterPro" id="IPR015421">
    <property type="entry name" value="PyrdxlP-dep_Trfase_major"/>
</dbReference>
<keyword evidence="2" id="KW-0663">Pyridoxal phosphate</keyword>
<dbReference type="PANTHER" id="PTHR46577">
    <property type="entry name" value="HTH-TYPE TRANSCRIPTIONAL REGULATORY PROTEIN GABR"/>
    <property type="match status" value="1"/>
</dbReference>
<dbReference type="PROSITE" id="PS50949">
    <property type="entry name" value="HTH_GNTR"/>
    <property type="match status" value="1"/>
</dbReference>
<name>A0ABW0EIR8_9PSEU</name>
<keyword evidence="8" id="KW-1185">Reference proteome</keyword>
<evidence type="ECO:0000256" key="2">
    <source>
        <dbReference type="ARBA" id="ARBA00022898"/>
    </source>
</evidence>
<dbReference type="Gene3D" id="1.10.10.10">
    <property type="entry name" value="Winged helix-like DNA-binding domain superfamily/Winged helix DNA-binding domain"/>
    <property type="match status" value="1"/>
</dbReference>
<dbReference type="SMART" id="SM00345">
    <property type="entry name" value="HTH_GNTR"/>
    <property type="match status" value="1"/>
</dbReference>
<dbReference type="Proteomes" id="UP001596157">
    <property type="component" value="Unassembled WGS sequence"/>
</dbReference>
<gene>
    <name evidence="7" type="ORF">ACFPM7_03385</name>
</gene>
<dbReference type="Pfam" id="PF00392">
    <property type="entry name" value="GntR"/>
    <property type="match status" value="1"/>
</dbReference>
<dbReference type="EMBL" id="JBHSKF010000001">
    <property type="protein sequence ID" value="MFC5286081.1"/>
    <property type="molecule type" value="Genomic_DNA"/>
</dbReference>
<comment type="similarity">
    <text evidence="1">In the C-terminal section; belongs to the class-I pyridoxal-phosphate-dependent aminotransferase family.</text>
</comment>
<dbReference type="InterPro" id="IPR036388">
    <property type="entry name" value="WH-like_DNA-bd_sf"/>
</dbReference>
<dbReference type="CDD" id="cd00609">
    <property type="entry name" value="AAT_like"/>
    <property type="match status" value="1"/>
</dbReference>
<accession>A0ABW0EIR8</accession>
<keyword evidence="4" id="KW-0238">DNA-binding</keyword>
<dbReference type="PRINTS" id="PR00035">
    <property type="entry name" value="HTHGNTR"/>
</dbReference>
<proteinExistence type="inferred from homology"/>
<dbReference type="PANTHER" id="PTHR46577:SF1">
    <property type="entry name" value="HTH-TYPE TRANSCRIPTIONAL REGULATORY PROTEIN GABR"/>
    <property type="match status" value="1"/>
</dbReference>
<protein>
    <submittedName>
        <fullName evidence="7">PLP-dependent aminotransferase family protein</fullName>
    </submittedName>
</protein>
<dbReference type="InterPro" id="IPR000524">
    <property type="entry name" value="Tscrpt_reg_HTH_GntR"/>
</dbReference>
<evidence type="ECO:0000256" key="1">
    <source>
        <dbReference type="ARBA" id="ARBA00005384"/>
    </source>
</evidence>
<dbReference type="RefSeq" id="WP_378243601.1">
    <property type="nucleotide sequence ID" value="NZ_JBHSKF010000001.1"/>
</dbReference>
<evidence type="ECO:0000256" key="5">
    <source>
        <dbReference type="ARBA" id="ARBA00023163"/>
    </source>
</evidence>
<organism evidence="7 8">
    <name type="scientific">Actinokineospora guangxiensis</name>
    <dbReference type="NCBI Taxonomy" id="1490288"/>
    <lineage>
        <taxon>Bacteria</taxon>
        <taxon>Bacillati</taxon>
        <taxon>Actinomycetota</taxon>
        <taxon>Actinomycetes</taxon>
        <taxon>Pseudonocardiales</taxon>
        <taxon>Pseudonocardiaceae</taxon>
        <taxon>Actinokineospora</taxon>
    </lineage>
</organism>
<evidence type="ECO:0000313" key="7">
    <source>
        <dbReference type="EMBL" id="MFC5286081.1"/>
    </source>
</evidence>
<evidence type="ECO:0000256" key="3">
    <source>
        <dbReference type="ARBA" id="ARBA00023015"/>
    </source>
</evidence>
<dbReference type="SUPFAM" id="SSF46785">
    <property type="entry name" value="Winged helix' DNA-binding domain"/>
    <property type="match status" value="1"/>
</dbReference>
<dbReference type="InterPro" id="IPR004839">
    <property type="entry name" value="Aminotransferase_I/II_large"/>
</dbReference>
<reference evidence="8" key="1">
    <citation type="journal article" date="2019" name="Int. J. Syst. Evol. Microbiol.">
        <title>The Global Catalogue of Microorganisms (GCM) 10K type strain sequencing project: providing services to taxonomists for standard genome sequencing and annotation.</title>
        <authorList>
            <consortium name="The Broad Institute Genomics Platform"/>
            <consortium name="The Broad Institute Genome Sequencing Center for Infectious Disease"/>
            <person name="Wu L."/>
            <person name="Ma J."/>
        </authorList>
    </citation>
    <scope>NUCLEOTIDE SEQUENCE [LARGE SCALE GENOMIC DNA]</scope>
    <source>
        <strain evidence="8">CCUG 59778</strain>
    </source>
</reference>
<evidence type="ECO:0000259" key="6">
    <source>
        <dbReference type="PROSITE" id="PS50949"/>
    </source>
</evidence>
<dbReference type="InterPro" id="IPR036390">
    <property type="entry name" value="WH_DNA-bd_sf"/>
</dbReference>
<dbReference type="InterPro" id="IPR051446">
    <property type="entry name" value="HTH_trans_reg/aminotransferase"/>
</dbReference>
<dbReference type="Gene3D" id="3.40.640.10">
    <property type="entry name" value="Type I PLP-dependent aspartate aminotransferase-like (Major domain)"/>
    <property type="match status" value="1"/>
</dbReference>
<feature type="domain" description="HTH gntR-type" evidence="6">
    <location>
        <begin position="22"/>
        <end position="90"/>
    </location>
</feature>
<keyword evidence="7" id="KW-0808">Transferase</keyword>
<evidence type="ECO:0000313" key="8">
    <source>
        <dbReference type="Proteomes" id="UP001596157"/>
    </source>
</evidence>
<keyword evidence="3" id="KW-0805">Transcription regulation</keyword>
<dbReference type="SUPFAM" id="SSF53383">
    <property type="entry name" value="PLP-dependent transferases"/>
    <property type="match status" value="1"/>
</dbReference>
<dbReference type="Pfam" id="PF00155">
    <property type="entry name" value="Aminotran_1_2"/>
    <property type="match status" value="1"/>
</dbReference>
<dbReference type="GO" id="GO:0008483">
    <property type="term" value="F:transaminase activity"/>
    <property type="evidence" value="ECO:0007669"/>
    <property type="project" value="UniProtKB-KW"/>
</dbReference>
<comment type="caution">
    <text evidence="7">The sequence shown here is derived from an EMBL/GenBank/DDBJ whole genome shotgun (WGS) entry which is preliminary data.</text>
</comment>
<sequence length="468" mass="49218">MRSRAGSLDLLLELDMAACPPRARRATLAAHLRAAVESGRLRPAATLPSSRVLAQELGVSRGTVVDAYGDLVAEGYLSARPGGSTTVTERREHPAAPEDAVRPPAIDLRAGAADLASFPFAQWSAASRAALAATPGSGLDYPPAAGAASLRGVLADYLARTRGVLASAERVVVCCGASHALAVVVDALVAAGRRRIAMEDPCLPRHREIAAARGAEIVAVPVDADGVRVDAVAAADPDALLVTPAHQYPMGVALHPERRAALAAWAREHDRLVVEDDYDAEFRHDPGAPGALHALAPDNVAYLGTLSKTLAPGLRLAWLVLPEPLVRPVVEAKRRSGAENSVPDQLAFAELVRSLRYDRHLRRMRAVFRRRLDRFTAALAAGVPHLPVTPISAGLHFVVGFPGAGPTEEAVLRAAARRGLKLHALGPCWHGEARSEGVVVGFGRPPEPAVDGAIGALVEVLLAADRSR</sequence>
<dbReference type="InterPro" id="IPR015424">
    <property type="entry name" value="PyrdxlP-dep_Trfase"/>
</dbReference>
<keyword evidence="7" id="KW-0032">Aminotransferase</keyword>
<evidence type="ECO:0000256" key="4">
    <source>
        <dbReference type="ARBA" id="ARBA00023125"/>
    </source>
</evidence>